<evidence type="ECO:0000313" key="1">
    <source>
        <dbReference type="EMBL" id="KAH8010851.1"/>
    </source>
</evidence>
<sequence length="145" mass="16198">MQSEHYMVDVTLHESNLDFRVQDYKVATTGSDVDLESGMDYQDGMSDLEGEDDPGSSREQSRRGQSSGLEQGTPGAFPGTQDGWTELLRSFMLNQQATGYLRYPLWGNLCWLFLCFVLGLPAPQGSCLERAGWYWRGAVLPAHPI</sequence>
<name>A0ACB8FUZ7_9SAUR</name>
<dbReference type="Proteomes" id="UP000827872">
    <property type="component" value="Linkage Group LG11"/>
</dbReference>
<proteinExistence type="predicted"/>
<protein>
    <submittedName>
        <fullName evidence="1">Uncharacterized protein</fullName>
    </submittedName>
</protein>
<reference evidence="1" key="1">
    <citation type="submission" date="2021-08" db="EMBL/GenBank/DDBJ databases">
        <title>The first chromosome-level gecko genome reveals the dynamic sex chromosomes of Neotropical dwarf geckos (Sphaerodactylidae: Sphaerodactylus).</title>
        <authorList>
            <person name="Pinto B.J."/>
            <person name="Keating S.E."/>
            <person name="Gamble T."/>
        </authorList>
    </citation>
    <scope>NUCLEOTIDE SEQUENCE</scope>
    <source>
        <strain evidence="1">TG3544</strain>
    </source>
</reference>
<gene>
    <name evidence="1" type="ORF">K3G42_015154</name>
</gene>
<organism evidence="1 2">
    <name type="scientific">Sphaerodactylus townsendi</name>
    <dbReference type="NCBI Taxonomy" id="933632"/>
    <lineage>
        <taxon>Eukaryota</taxon>
        <taxon>Metazoa</taxon>
        <taxon>Chordata</taxon>
        <taxon>Craniata</taxon>
        <taxon>Vertebrata</taxon>
        <taxon>Euteleostomi</taxon>
        <taxon>Lepidosauria</taxon>
        <taxon>Squamata</taxon>
        <taxon>Bifurcata</taxon>
        <taxon>Gekkota</taxon>
        <taxon>Sphaerodactylidae</taxon>
        <taxon>Sphaerodactylus</taxon>
    </lineage>
</organism>
<dbReference type="EMBL" id="CM037624">
    <property type="protein sequence ID" value="KAH8010851.1"/>
    <property type="molecule type" value="Genomic_DNA"/>
</dbReference>
<accession>A0ACB8FUZ7</accession>
<comment type="caution">
    <text evidence="1">The sequence shown here is derived from an EMBL/GenBank/DDBJ whole genome shotgun (WGS) entry which is preliminary data.</text>
</comment>
<evidence type="ECO:0000313" key="2">
    <source>
        <dbReference type="Proteomes" id="UP000827872"/>
    </source>
</evidence>
<keyword evidence="2" id="KW-1185">Reference proteome</keyword>